<evidence type="ECO:0000313" key="1">
    <source>
        <dbReference type="EMBL" id="SEG59477.1"/>
    </source>
</evidence>
<dbReference type="EMBL" id="FNUY01000007">
    <property type="protein sequence ID" value="SEG59477.1"/>
    <property type="molecule type" value="Genomic_DNA"/>
</dbReference>
<dbReference type="AlphaFoldDB" id="A0A1H6BGK0"/>
<keyword evidence="2" id="KW-1185">Reference proteome</keyword>
<dbReference type="OrthoDB" id="8162650at2"/>
<reference evidence="1 2" key="1">
    <citation type="submission" date="2016-10" db="EMBL/GenBank/DDBJ databases">
        <authorList>
            <person name="de Groot N.N."/>
        </authorList>
    </citation>
    <scope>NUCLEOTIDE SEQUENCE [LARGE SCALE GENOMIC DNA]</scope>
    <source>
        <strain evidence="1 2">DSM 26656</strain>
    </source>
</reference>
<protein>
    <submittedName>
        <fullName evidence="1">Uncharacterized protein</fullName>
    </submittedName>
</protein>
<name>A0A1H6BGK0_9HYPH</name>
<accession>A0A1H6BGK0</accession>
<dbReference type="RefSeq" id="WP_103873787.1">
    <property type="nucleotide sequence ID" value="NZ_FNUY01000007.1"/>
</dbReference>
<sequence>MSSPAPKIDDELDDIECEIAELIAEHGSERAAMRALLHDWNALLADADQAVSRGYLRGKFSEGARRPVVDDEP</sequence>
<organism evidence="1 2">
    <name type="scientific">Bosea lathyri</name>
    <dbReference type="NCBI Taxonomy" id="1036778"/>
    <lineage>
        <taxon>Bacteria</taxon>
        <taxon>Pseudomonadati</taxon>
        <taxon>Pseudomonadota</taxon>
        <taxon>Alphaproteobacteria</taxon>
        <taxon>Hyphomicrobiales</taxon>
        <taxon>Boseaceae</taxon>
        <taxon>Bosea</taxon>
    </lineage>
</organism>
<evidence type="ECO:0000313" key="2">
    <source>
        <dbReference type="Proteomes" id="UP000236743"/>
    </source>
</evidence>
<proteinExistence type="predicted"/>
<gene>
    <name evidence="1" type="ORF">SAMN04488115_107199</name>
</gene>
<dbReference type="Proteomes" id="UP000236743">
    <property type="component" value="Unassembled WGS sequence"/>
</dbReference>